<dbReference type="InterPro" id="IPR001370">
    <property type="entry name" value="BIR_rpt"/>
</dbReference>
<evidence type="ECO:0000256" key="4">
    <source>
        <dbReference type="ARBA" id="ARBA00022703"/>
    </source>
</evidence>
<keyword evidence="10" id="KW-1185">Reference proteome</keyword>
<feature type="domain" description="RING-type" evidence="9">
    <location>
        <begin position="617"/>
        <end position="652"/>
    </location>
</feature>
<evidence type="ECO:0000256" key="1">
    <source>
        <dbReference type="ARBA" id="ARBA00004496"/>
    </source>
</evidence>
<protein>
    <submittedName>
        <fullName evidence="11">Baculoviral IAP repeat-containing protein 7-A-like isoform X2</fullName>
    </submittedName>
</protein>
<dbReference type="SMART" id="SM00238">
    <property type="entry name" value="BIR"/>
    <property type="match status" value="3"/>
</dbReference>
<dbReference type="PANTHER" id="PTHR10044:SF139">
    <property type="entry name" value="DEATH-ASSOCIATED INHIBITOR OF APOPTOSIS 2"/>
    <property type="match status" value="1"/>
</dbReference>
<dbReference type="Gene3D" id="1.10.8.10">
    <property type="entry name" value="DNA helicase RuvA subunit, C-terminal domain"/>
    <property type="match status" value="1"/>
</dbReference>
<reference evidence="11" key="1">
    <citation type="submission" date="2025-08" db="UniProtKB">
        <authorList>
            <consortium name="RefSeq"/>
        </authorList>
    </citation>
    <scope>IDENTIFICATION</scope>
</reference>
<dbReference type="CDD" id="cd14321">
    <property type="entry name" value="UBA_IAPs"/>
    <property type="match status" value="1"/>
</dbReference>
<dbReference type="Gene3D" id="1.10.1170.10">
    <property type="entry name" value="Inhibitor Of Apoptosis Protein (2mihbC-IAP-1), Chain A"/>
    <property type="match status" value="4"/>
</dbReference>
<dbReference type="PANTHER" id="PTHR10044">
    <property type="entry name" value="INHIBITOR OF APOPTOSIS"/>
    <property type="match status" value="1"/>
</dbReference>
<dbReference type="GO" id="GO:0051726">
    <property type="term" value="P:regulation of cell cycle"/>
    <property type="evidence" value="ECO:0007669"/>
    <property type="project" value="TreeGrafter"/>
</dbReference>
<evidence type="ECO:0000256" key="7">
    <source>
        <dbReference type="ARBA" id="ARBA00022833"/>
    </source>
</evidence>
<sequence>MFFIEVGLMWTCSPMLLISSLFALRNSMKIMLCLTSAKHLILSSTSFSVIDIKLIKMAKHKMYKIINHKCFNALRFLNFYLYYRFTTITTMASSAITARFLPPVEIFLKNLSTPEGNLSYEVERLLTFAENMHPKLTAIELATNGYYYDTTEDRIMCFSCKSVVKFSDSSFKHKNPCRYKFDSIPVFLYDETDGENAAAVNIPNTILETDSVIPKKETLNKNEMLDMQKRLDTFKNWNRSTPVTPTDLAKSGFYFLGYGDAVKCAYCSVQLRNWKENDDVHEEHSCFSPTCPNLKSFIKKDLKSELNRIKSFLKWSSYPLKPNDLAANGFFHKGPADNVCCVFCKCEIKNWKANDNIKEKHRLVSPNCPFLCEDFVDNIPIPTKSDIIFDRPIHPGLSLYGERLKTFSSWPKDKKQHPEALAEAGFYHNGKADTVICFSCDGGLCNWEDDDNPWEEHIRWFPRCTFVQKESSYTRKEKVMDATLQVQTESFESDTMGGFRNMEDNTTISDGLASAFQKPKLSYMETPTVLAVLSMGYKRNTVKRIVKNKIKETGSCFSQASDLLVAIENSPHFNDDDDDDDKEELVHAAIKNYSETSATASADLIAENNMLKEQKLCKICLDEDLSVVFLPCGHLVSCVSCAAALSNCPLCRKIVHGMVKIFF</sequence>
<dbReference type="PROSITE" id="PS50089">
    <property type="entry name" value="ZF_RING_2"/>
    <property type="match status" value="1"/>
</dbReference>
<evidence type="ECO:0000256" key="5">
    <source>
        <dbReference type="ARBA" id="ARBA00022723"/>
    </source>
</evidence>
<keyword evidence="5" id="KW-0479">Metal-binding</keyword>
<dbReference type="GO" id="GO:0031398">
    <property type="term" value="P:positive regulation of protein ubiquitination"/>
    <property type="evidence" value="ECO:0007669"/>
    <property type="project" value="TreeGrafter"/>
</dbReference>
<accession>A0A7E6ENA1</accession>
<dbReference type="Pfam" id="PF00653">
    <property type="entry name" value="BIR"/>
    <property type="match status" value="4"/>
</dbReference>
<dbReference type="InterPro" id="IPR050784">
    <property type="entry name" value="IAP"/>
</dbReference>
<dbReference type="InterPro" id="IPR048875">
    <property type="entry name" value="BIRC2-3-like_UBA"/>
</dbReference>
<dbReference type="PROSITE" id="PS01282">
    <property type="entry name" value="BIR_REPEAT_1"/>
    <property type="match status" value="1"/>
</dbReference>
<dbReference type="GO" id="GO:0008270">
    <property type="term" value="F:zinc ion binding"/>
    <property type="evidence" value="ECO:0007669"/>
    <property type="project" value="UniProtKB-KW"/>
</dbReference>
<keyword evidence="4" id="KW-0053">Apoptosis</keyword>
<evidence type="ECO:0000313" key="11">
    <source>
        <dbReference type="RefSeq" id="XP_036356297.1"/>
    </source>
</evidence>
<dbReference type="Pfam" id="PF21290">
    <property type="entry name" value="UBA_BIRC2-3"/>
    <property type="match status" value="1"/>
</dbReference>
<evidence type="ECO:0000259" key="9">
    <source>
        <dbReference type="PROSITE" id="PS50089"/>
    </source>
</evidence>
<dbReference type="Pfam" id="PF13920">
    <property type="entry name" value="zf-C3HC4_3"/>
    <property type="match status" value="1"/>
</dbReference>
<dbReference type="AlphaFoldDB" id="A0A7E6ENA1"/>
<dbReference type="InterPro" id="IPR001841">
    <property type="entry name" value="Znf_RING"/>
</dbReference>
<evidence type="ECO:0000256" key="2">
    <source>
        <dbReference type="ARBA" id="ARBA00006672"/>
    </source>
</evidence>
<dbReference type="Proteomes" id="UP000515154">
    <property type="component" value="Linkage group LG2"/>
</dbReference>
<comment type="similarity">
    <text evidence="2">Belongs to the IAP family.</text>
</comment>
<dbReference type="GO" id="GO:0005737">
    <property type="term" value="C:cytoplasm"/>
    <property type="evidence" value="ECO:0007669"/>
    <property type="project" value="UniProtKB-SubCell"/>
</dbReference>
<evidence type="ECO:0000256" key="8">
    <source>
        <dbReference type="PROSITE-ProRule" id="PRU00175"/>
    </source>
</evidence>
<dbReference type="GO" id="GO:0006915">
    <property type="term" value="P:apoptotic process"/>
    <property type="evidence" value="ECO:0007669"/>
    <property type="project" value="UniProtKB-KW"/>
</dbReference>
<organism evidence="10 11">
    <name type="scientific">Octopus sinensis</name>
    <name type="common">East Asian common octopus</name>
    <dbReference type="NCBI Taxonomy" id="2607531"/>
    <lineage>
        <taxon>Eukaryota</taxon>
        <taxon>Metazoa</taxon>
        <taxon>Spiralia</taxon>
        <taxon>Lophotrochozoa</taxon>
        <taxon>Mollusca</taxon>
        <taxon>Cephalopoda</taxon>
        <taxon>Coleoidea</taxon>
        <taxon>Octopodiformes</taxon>
        <taxon>Octopoda</taxon>
        <taxon>Incirrata</taxon>
        <taxon>Octopodidae</taxon>
        <taxon>Octopus</taxon>
    </lineage>
</organism>
<keyword evidence="6 8" id="KW-0863">Zinc-finger</keyword>
<keyword evidence="3" id="KW-0963">Cytoplasm</keyword>
<proteinExistence type="inferred from homology"/>
<comment type="subcellular location">
    <subcellularLocation>
        <location evidence="1">Cytoplasm</location>
    </subcellularLocation>
</comment>
<dbReference type="FunFam" id="1.10.1170.10:FF:000002">
    <property type="entry name" value="Baculoviral IAP repeat containing 7"/>
    <property type="match status" value="1"/>
</dbReference>
<dbReference type="CDD" id="cd16510">
    <property type="entry name" value="RING-HC_IAPs"/>
    <property type="match status" value="1"/>
</dbReference>
<dbReference type="GO" id="GO:0061630">
    <property type="term" value="F:ubiquitin protein ligase activity"/>
    <property type="evidence" value="ECO:0007669"/>
    <property type="project" value="TreeGrafter"/>
</dbReference>
<evidence type="ECO:0000256" key="6">
    <source>
        <dbReference type="ARBA" id="ARBA00022771"/>
    </source>
</evidence>
<dbReference type="GO" id="GO:0005634">
    <property type="term" value="C:nucleus"/>
    <property type="evidence" value="ECO:0007669"/>
    <property type="project" value="TreeGrafter"/>
</dbReference>
<dbReference type="Gene3D" id="3.30.40.10">
    <property type="entry name" value="Zinc/RING finger domain, C3HC4 (zinc finger)"/>
    <property type="match status" value="1"/>
</dbReference>
<evidence type="ECO:0000313" key="10">
    <source>
        <dbReference type="Proteomes" id="UP000515154"/>
    </source>
</evidence>
<keyword evidence="7" id="KW-0862">Zinc</keyword>
<dbReference type="PROSITE" id="PS50143">
    <property type="entry name" value="BIR_REPEAT_2"/>
    <property type="match status" value="3"/>
</dbReference>
<gene>
    <name evidence="11" type="primary">LOC115232557</name>
</gene>
<dbReference type="SUPFAM" id="SSF57924">
    <property type="entry name" value="Inhibitor of apoptosis (IAP) repeat"/>
    <property type="match status" value="4"/>
</dbReference>
<dbReference type="GO" id="GO:0043027">
    <property type="term" value="F:cysteine-type endopeptidase inhibitor activity involved in apoptotic process"/>
    <property type="evidence" value="ECO:0007669"/>
    <property type="project" value="TreeGrafter"/>
</dbReference>
<dbReference type="RefSeq" id="XP_036356297.1">
    <property type="nucleotide sequence ID" value="XM_036500404.1"/>
</dbReference>
<evidence type="ECO:0000256" key="3">
    <source>
        <dbReference type="ARBA" id="ARBA00022490"/>
    </source>
</evidence>
<name>A0A7E6ENA1_9MOLL</name>
<dbReference type="GO" id="GO:0043066">
    <property type="term" value="P:negative regulation of apoptotic process"/>
    <property type="evidence" value="ECO:0007669"/>
    <property type="project" value="TreeGrafter"/>
</dbReference>
<dbReference type="InterPro" id="IPR013083">
    <property type="entry name" value="Znf_RING/FYVE/PHD"/>
</dbReference>
<dbReference type="SMART" id="SM00184">
    <property type="entry name" value="RING"/>
    <property type="match status" value="1"/>
</dbReference>
<dbReference type="CDD" id="cd00022">
    <property type="entry name" value="BIR"/>
    <property type="match status" value="3"/>
</dbReference>